<reference evidence="6" key="1">
    <citation type="submission" date="2016-11" db="EMBL/GenBank/DDBJ databases">
        <authorList>
            <person name="Varghese N."/>
            <person name="Submissions S."/>
        </authorList>
    </citation>
    <scope>NUCLEOTIDE SEQUENCE [LARGE SCALE GENOMIC DNA]</scope>
    <source>
        <strain evidence="6">DSM 14834</strain>
    </source>
</reference>
<evidence type="ECO:0000256" key="3">
    <source>
        <dbReference type="SAM" id="SignalP"/>
    </source>
</evidence>
<gene>
    <name evidence="5" type="ORF">SAMN02745204_00081</name>
</gene>
<dbReference type="GO" id="GO:0019867">
    <property type="term" value="C:outer membrane"/>
    <property type="evidence" value="ECO:0007669"/>
    <property type="project" value="InterPro"/>
</dbReference>
<feature type="signal peptide" evidence="3">
    <location>
        <begin position="1"/>
        <end position="22"/>
    </location>
</feature>
<accession>A0A1M4S6A0</accession>
<keyword evidence="2" id="KW-0472">Membrane</keyword>
<dbReference type="InterPro" id="IPR008816">
    <property type="entry name" value="Gly_zipper_2TM_dom"/>
</dbReference>
<evidence type="ECO:0000313" key="6">
    <source>
        <dbReference type="Proteomes" id="UP000242857"/>
    </source>
</evidence>
<name>A0A1M4S6A0_9GAMM</name>
<dbReference type="EMBL" id="FQUK01000001">
    <property type="protein sequence ID" value="SHE27736.1"/>
    <property type="molecule type" value="Genomic_DNA"/>
</dbReference>
<dbReference type="AlphaFoldDB" id="A0A1M4S6A0"/>
<dbReference type="PANTHER" id="PTHR35603">
    <property type="match status" value="1"/>
</dbReference>
<keyword evidence="6" id="KW-1185">Reference proteome</keyword>
<evidence type="ECO:0000313" key="5">
    <source>
        <dbReference type="EMBL" id="SHE27736.1"/>
    </source>
</evidence>
<keyword evidence="3" id="KW-0732">Signal</keyword>
<dbReference type="Pfam" id="PF05433">
    <property type="entry name" value="Rick_17kDa_Anti"/>
    <property type="match status" value="1"/>
</dbReference>
<comment type="subcellular location">
    <subcellularLocation>
        <location evidence="1">Membrane</location>
    </subcellularLocation>
</comment>
<evidence type="ECO:0000256" key="1">
    <source>
        <dbReference type="ARBA" id="ARBA00004370"/>
    </source>
</evidence>
<feature type="chain" id="PRO_5013359034" evidence="3">
    <location>
        <begin position="23"/>
        <end position="242"/>
    </location>
</feature>
<evidence type="ECO:0000256" key="2">
    <source>
        <dbReference type="ARBA" id="ARBA00023136"/>
    </source>
</evidence>
<dbReference type="Proteomes" id="UP000242857">
    <property type="component" value="Unassembled WGS sequence"/>
</dbReference>
<protein>
    <submittedName>
        <fullName evidence="5">Glycine zipper 2TM domain-containing protein</fullName>
    </submittedName>
</protein>
<feature type="domain" description="Glycine zipper 2TM" evidence="4">
    <location>
        <begin position="129"/>
        <end position="168"/>
    </location>
</feature>
<proteinExistence type="predicted"/>
<dbReference type="PANTHER" id="PTHR35603:SF2">
    <property type="entry name" value="OUTER MEMBRANE LIPOPROTEIN"/>
    <property type="match status" value="1"/>
</dbReference>
<sequence>MNRPMMSLLAVALLSVATCAAAQTGDGRSAVTASSDGRYDDRVPDGATSYYDQARVIRVDPVFDEGWTGRDRRCRQVTSGRRIVGDDGYVDAYDGYGAPVRGGYGDYDGDGYGAGVGRDRRDRAGSTLATIAGGVVGAVLGSHIGGGSGRIAATAVGSMVGGMAGREIYEQSRQNRDQSRLGTVTVCDPEPVRDGYGYRRDRGDGVVRAYDVTYEYNGRRYTRRMDYHPGDWIRVRVDVIPQ</sequence>
<evidence type="ECO:0000259" key="4">
    <source>
        <dbReference type="Pfam" id="PF05433"/>
    </source>
</evidence>
<dbReference type="InterPro" id="IPR051407">
    <property type="entry name" value="Bact_OM_lipoprot/Surf_antigen"/>
</dbReference>
<dbReference type="STRING" id="213588.SAMN02745204_00081"/>
<organism evidence="5 6">
    <name type="scientific">Thermomonas hydrothermalis</name>
    <dbReference type="NCBI Taxonomy" id="213588"/>
    <lineage>
        <taxon>Bacteria</taxon>
        <taxon>Pseudomonadati</taxon>
        <taxon>Pseudomonadota</taxon>
        <taxon>Gammaproteobacteria</taxon>
        <taxon>Lysobacterales</taxon>
        <taxon>Lysobacteraceae</taxon>
        <taxon>Thermomonas</taxon>
    </lineage>
</organism>